<sequence>MHFIANQMEPAQVAAQLSDHFQGETSDALCMKACYSALLSPQATYIFFARYAALNGYAGPLVARLASSLGLSRGIFKDHSESSDVSDRDMLIAQHVFAATVDEFGDSKQRGLTHRTLAQGTVEAAARYACLTRHRREQLSHLPVQYQPVLHAFIREYQGEVGNARALIRALGFHLASEQRADREYALIDEVFCHTSWGKEFKAWLADNKRVELAGESIPAWYWVATHGHYGGTGVEWEHFDEALGAIRLARLYSPISVDEFDHLIEVGYQAFIDLIDTAFVALAAECDALAETDSMAFA</sequence>
<gene>
    <name evidence="1" type="ORF">MJ923_13930</name>
</gene>
<dbReference type="AlphaFoldDB" id="A0AAJ1BIH9"/>
<dbReference type="RefSeq" id="WP_240591619.1">
    <property type="nucleotide sequence ID" value="NZ_JAKUDL010000004.1"/>
</dbReference>
<evidence type="ECO:0000313" key="2">
    <source>
        <dbReference type="Proteomes" id="UP001297581"/>
    </source>
</evidence>
<dbReference type="EMBL" id="JAKUDL010000004">
    <property type="protein sequence ID" value="MCH4295406.1"/>
    <property type="molecule type" value="Genomic_DNA"/>
</dbReference>
<proteinExistence type="predicted"/>
<name>A0AAJ1BIH9_9GAMM</name>
<keyword evidence="2" id="KW-1185">Reference proteome</keyword>
<protein>
    <submittedName>
        <fullName evidence="1">Uncharacterized protein</fullName>
    </submittedName>
</protein>
<evidence type="ECO:0000313" key="1">
    <source>
        <dbReference type="EMBL" id="MCH4295406.1"/>
    </source>
</evidence>
<accession>A0AAJ1BIH9</accession>
<dbReference type="Proteomes" id="UP001297581">
    <property type="component" value="Unassembled WGS sequence"/>
</dbReference>
<organism evidence="1 2">
    <name type="scientific">Shewanella zhuhaiensis</name>
    <dbReference type="NCBI Taxonomy" id="2919576"/>
    <lineage>
        <taxon>Bacteria</taxon>
        <taxon>Pseudomonadati</taxon>
        <taxon>Pseudomonadota</taxon>
        <taxon>Gammaproteobacteria</taxon>
        <taxon>Alteromonadales</taxon>
        <taxon>Shewanellaceae</taxon>
        <taxon>Shewanella</taxon>
    </lineage>
</organism>
<comment type="caution">
    <text evidence="1">The sequence shown here is derived from an EMBL/GenBank/DDBJ whole genome shotgun (WGS) entry which is preliminary data.</text>
</comment>
<reference evidence="1 2" key="1">
    <citation type="submission" date="2022-02" db="EMBL/GenBank/DDBJ databases">
        <title>The genome sequence of Shewanella sp. 3B26.</title>
        <authorList>
            <person name="Du J."/>
        </authorList>
    </citation>
    <scope>NUCLEOTIDE SEQUENCE [LARGE SCALE GENOMIC DNA]</scope>
    <source>
        <strain evidence="1 2">3B26</strain>
    </source>
</reference>